<keyword evidence="3" id="KW-1185">Reference proteome</keyword>
<feature type="transmembrane region" description="Helical" evidence="1">
    <location>
        <begin position="12"/>
        <end position="31"/>
    </location>
</feature>
<evidence type="ECO:0000256" key="1">
    <source>
        <dbReference type="SAM" id="Phobius"/>
    </source>
</evidence>
<organism evidence="2 3">
    <name type="scientific">Capnocytophaga endodontalis</name>
    <dbReference type="NCBI Taxonomy" id="2708117"/>
    <lineage>
        <taxon>Bacteria</taxon>
        <taxon>Pseudomonadati</taxon>
        <taxon>Bacteroidota</taxon>
        <taxon>Flavobacteriia</taxon>
        <taxon>Flavobacteriales</taxon>
        <taxon>Flavobacteriaceae</taxon>
        <taxon>Capnocytophaga</taxon>
    </lineage>
</organism>
<keyword evidence="1" id="KW-0472">Membrane</keyword>
<dbReference type="EMBL" id="CP022022">
    <property type="protein sequence ID" value="ASF42035.1"/>
    <property type="molecule type" value="Genomic_DNA"/>
</dbReference>
<proteinExistence type="predicted"/>
<gene>
    <name evidence="2" type="ORF">CBG49_02420</name>
</gene>
<sequence>MNAKPNPEKPAIVVFFIIFAIMLIASLMFIFEGGWGAIYIFILASAVSIVIAFLFFTYFSVYYKWARWGLATVVLFTAISLFDLFHNDIIDYYSDKITPKKYKNYNNLFSSAPYHKQGKTISFLSKREGPGYGSTTTVVFLNDKNELILIEGAKRLYKYDTYGNLIAEYYIRQGYYANDVMKSCYFDTRNNKYLTWAIDGDTVPKPITFLKESAEWNDSESEAFFEEMKQTTDAFFIDDEGYIYRKEPENKQLNDLKVIFCKDNEWYYFFLPFNRKYEERDEYDFLRGLISKNKVKSFMNFEEWEATKRDSKQPKGIQLQYIANNNKDFYYDLVIDKVTFNISDYRETETNLHLPTTYFTTPTETMEVFAHLKLYSNKNLHYKLFNDRGRTYIIKDE</sequence>
<name>A0A1Z4BL89_9FLAO</name>
<feature type="transmembrane region" description="Helical" evidence="1">
    <location>
        <begin position="68"/>
        <end position="86"/>
    </location>
</feature>
<evidence type="ECO:0000313" key="3">
    <source>
        <dbReference type="Proteomes" id="UP000197007"/>
    </source>
</evidence>
<dbReference type="KEGG" id="capn:CBG49_02420"/>
<evidence type="ECO:0000313" key="2">
    <source>
        <dbReference type="EMBL" id="ASF42035.1"/>
    </source>
</evidence>
<dbReference type="Proteomes" id="UP000197007">
    <property type="component" value="Chromosome"/>
</dbReference>
<dbReference type="AlphaFoldDB" id="A0A1Z4BL89"/>
<keyword evidence="1" id="KW-0812">Transmembrane</keyword>
<accession>A0A1Z4BL89</accession>
<keyword evidence="1" id="KW-1133">Transmembrane helix</keyword>
<protein>
    <submittedName>
        <fullName evidence="2">Uncharacterized protein</fullName>
    </submittedName>
</protein>
<feature type="transmembrane region" description="Helical" evidence="1">
    <location>
        <begin position="37"/>
        <end position="61"/>
    </location>
</feature>
<dbReference type="RefSeq" id="WP_088593226.1">
    <property type="nucleotide sequence ID" value="NZ_CP022022.1"/>
</dbReference>
<reference evidence="3" key="1">
    <citation type="submission" date="2017-06" db="EMBL/GenBank/DDBJ databases">
        <title>Complete genome sequence of Capnocytophaga sp. KCOM 1579 (=ChDC OS43) isolated from a human refractory periapical abscess lesion.</title>
        <authorList>
            <person name="Kook J.-K."/>
            <person name="Park S.-N."/>
            <person name="Lim Y.K."/>
            <person name="Roh H."/>
        </authorList>
    </citation>
    <scope>NUCLEOTIDE SEQUENCE [LARGE SCALE GENOMIC DNA]</scope>
    <source>
        <strain evidence="3">ChDC OS43</strain>
    </source>
</reference>